<dbReference type="Pfam" id="PF02894">
    <property type="entry name" value="GFO_IDH_MocA_C"/>
    <property type="match status" value="1"/>
</dbReference>
<feature type="domain" description="Gfo/Idh/MocA-like oxidoreductase C-terminal" evidence="3">
    <location>
        <begin position="199"/>
        <end position="396"/>
    </location>
</feature>
<dbReference type="InterPro" id="IPR004104">
    <property type="entry name" value="Gfo/Idh/MocA-like_OxRdtase_C"/>
</dbReference>
<dbReference type="SUPFAM" id="SSF51735">
    <property type="entry name" value="NAD(P)-binding Rossmann-fold domains"/>
    <property type="match status" value="1"/>
</dbReference>
<evidence type="ECO:0000259" key="3">
    <source>
        <dbReference type="Pfam" id="PF02894"/>
    </source>
</evidence>
<keyword evidence="5" id="KW-1185">Reference proteome</keyword>
<dbReference type="InterPro" id="IPR036291">
    <property type="entry name" value="NAD(P)-bd_dom_sf"/>
</dbReference>
<evidence type="ECO:0000256" key="1">
    <source>
        <dbReference type="ARBA" id="ARBA00023002"/>
    </source>
</evidence>
<evidence type="ECO:0000259" key="2">
    <source>
        <dbReference type="Pfam" id="PF01408"/>
    </source>
</evidence>
<gene>
    <name evidence="4" type="ORF">OF850_09915</name>
</gene>
<dbReference type="Gene3D" id="3.30.360.10">
    <property type="entry name" value="Dihydrodipicolinate Reductase, domain 2"/>
    <property type="match status" value="1"/>
</dbReference>
<sequence length="400" mass="44142">MPQPMSSFSMPRRGLIRGTGAGLIAASGSAAAQQGDPAPVRAIGRPMPKLEREAPLSPEERVGFAVVGLGKFALNQILPSFAFCRQAKLVSLVSGDAAKAREVARQYGVPESGIHDYANYDRIADDPAIQVVYVILPNALHAEYTQRAFRAGKHVLCEKPMAVSSAEAREMIAAGRAAGRKLMVAYRAQYETFNRKAIEMIREGELGKLRLITSDHGRPAKPEEPADQWRLQRALAGGGSLFDVGIYAVNAMRYLSGEEPEEVMAMTQSDPDDPRFREVEDRTTWQFRMPSGLLCNGSTSYSYFETKRLSVLGTDAALRMDPATDYDLRRMWVSREGEREAELLLPMNNQFAAGLDHMAECVRENRDPRTPGEEGLRDMLAMEAIYEAARTGRTVRVGTP</sequence>
<proteinExistence type="predicted"/>
<dbReference type="InterPro" id="IPR050463">
    <property type="entry name" value="Gfo/Idh/MocA_oxidrdct_glycsds"/>
</dbReference>
<dbReference type="InterPro" id="IPR000683">
    <property type="entry name" value="Gfo/Idh/MocA-like_OxRdtase_N"/>
</dbReference>
<feature type="domain" description="Gfo/Idh/MocA-like oxidoreductase N-terminal" evidence="2">
    <location>
        <begin position="63"/>
        <end position="186"/>
    </location>
</feature>
<dbReference type="EMBL" id="JAPFQI010000006">
    <property type="protein sequence ID" value="MCW8085942.1"/>
    <property type="molecule type" value="Genomic_DNA"/>
</dbReference>
<dbReference type="InterPro" id="IPR008354">
    <property type="entry name" value="Glc-Fru_OxRdtase_bac"/>
</dbReference>
<dbReference type="InterPro" id="IPR006311">
    <property type="entry name" value="TAT_signal"/>
</dbReference>
<organism evidence="4 5">
    <name type="scientific">Sabulicella glaciei</name>
    <dbReference type="NCBI Taxonomy" id="2984948"/>
    <lineage>
        <taxon>Bacteria</taxon>
        <taxon>Pseudomonadati</taxon>
        <taxon>Pseudomonadota</taxon>
        <taxon>Alphaproteobacteria</taxon>
        <taxon>Acetobacterales</taxon>
        <taxon>Acetobacteraceae</taxon>
        <taxon>Sabulicella</taxon>
    </lineage>
</organism>
<dbReference type="PANTHER" id="PTHR43818">
    <property type="entry name" value="BCDNA.GH03377"/>
    <property type="match status" value="1"/>
</dbReference>
<dbReference type="PRINTS" id="PR01775">
    <property type="entry name" value="GLFROXRDTASE"/>
</dbReference>
<dbReference type="PROSITE" id="PS51318">
    <property type="entry name" value="TAT"/>
    <property type="match status" value="1"/>
</dbReference>
<dbReference type="SUPFAM" id="SSF55347">
    <property type="entry name" value="Glyceraldehyde-3-phosphate dehydrogenase-like, C-terminal domain"/>
    <property type="match status" value="1"/>
</dbReference>
<evidence type="ECO:0000313" key="5">
    <source>
        <dbReference type="Proteomes" id="UP001526430"/>
    </source>
</evidence>
<protein>
    <submittedName>
        <fullName evidence="4">Gfo/Idh/MocA family oxidoreductase</fullName>
    </submittedName>
</protein>
<dbReference type="Pfam" id="PF01408">
    <property type="entry name" value="GFO_IDH_MocA"/>
    <property type="match status" value="1"/>
</dbReference>
<dbReference type="Proteomes" id="UP001526430">
    <property type="component" value="Unassembled WGS sequence"/>
</dbReference>
<dbReference type="RefSeq" id="WP_301589904.1">
    <property type="nucleotide sequence ID" value="NZ_JAPFQI010000006.1"/>
</dbReference>
<name>A0ABT3NUW3_9PROT</name>
<reference evidence="4 5" key="1">
    <citation type="submission" date="2022-10" db="EMBL/GenBank/DDBJ databases">
        <title>Roseococcus glaciei nov., sp. nov., isolated from glacier.</title>
        <authorList>
            <person name="Liu Q."/>
            <person name="Xin Y.-H."/>
        </authorList>
    </citation>
    <scope>NUCLEOTIDE SEQUENCE [LARGE SCALE GENOMIC DNA]</scope>
    <source>
        <strain evidence="4 5">MDT2-1-1</strain>
    </source>
</reference>
<comment type="caution">
    <text evidence="4">The sequence shown here is derived from an EMBL/GenBank/DDBJ whole genome shotgun (WGS) entry which is preliminary data.</text>
</comment>
<accession>A0ABT3NUW3</accession>
<evidence type="ECO:0000313" key="4">
    <source>
        <dbReference type="EMBL" id="MCW8085942.1"/>
    </source>
</evidence>
<keyword evidence="1" id="KW-0560">Oxidoreductase</keyword>
<dbReference type="PANTHER" id="PTHR43818:SF11">
    <property type="entry name" value="BCDNA.GH03377"/>
    <property type="match status" value="1"/>
</dbReference>
<dbReference type="Gene3D" id="3.40.50.720">
    <property type="entry name" value="NAD(P)-binding Rossmann-like Domain"/>
    <property type="match status" value="1"/>
</dbReference>